<comment type="caution">
    <text evidence="5">The sequence shown here is derived from an EMBL/GenBank/DDBJ whole genome shotgun (WGS) entry which is preliminary data.</text>
</comment>
<dbReference type="Gene3D" id="3.40.50.150">
    <property type="entry name" value="Vaccinia Virus protein VP39"/>
    <property type="match status" value="1"/>
</dbReference>
<keyword evidence="3 5" id="KW-0808">Transferase</keyword>
<organism evidence="5 6">
    <name type="scientific">Raineya orbicola</name>
    <dbReference type="NCBI Taxonomy" id="2016530"/>
    <lineage>
        <taxon>Bacteria</taxon>
        <taxon>Pseudomonadati</taxon>
        <taxon>Bacteroidota</taxon>
        <taxon>Cytophagia</taxon>
        <taxon>Cytophagales</taxon>
        <taxon>Raineyaceae</taxon>
        <taxon>Raineya</taxon>
    </lineage>
</organism>
<keyword evidence="2 5" id="KW-0489">Methyltransferase</keyword>
<sequence length="199" mass="23089">MLNEEFWTERYRNQQTGWDIGYPSTPLQNYFEQLTRKDIHILIPGCGNAYEAEFLVKNDFQSITLVDISGFLVEKLQKHFASYSQVKVIHADFFALSGKYDLIVEQTFFCAIEPSLRALYAKKMYELLSEKGKLVGVLFNREFEHSGPPFGGSKNEYLSYFEPYFDLKVFETCYNSIPPRAGNELFMILEKKNHTIAEG</sequence>
<dbReference type="PANTHER" id="PTHR32183">
    <property type="match status" value="1"/>
</dbReference>
<dbReference type="CDD" id="cd02440">
    <property type="entry name" value="AdoMet_MTases"/>
    <property type="match status" value="1"/>
</dbReference>
<protein>
    <submittedName>
        <fullName evidence="5">Thiopurine S-methyltransferase (TPMT)</fullName>
    </submittedName>
</protein>
<evidence type="ECO:0000256" key="2">
    <source>
        <dbReference type="ARBA" id="ARBA00022603"/>
    </source>
</evidence>
<keyword evidence="6" id="KW-1185">Reference proteome</keyword>
<dbReference type="InterPro" id="IPR029063">
    <property type="entry name" value="SAM-dependent_MTases_sf"/>
</dbReference>
<proteinExistence type="predicted"/>
<keyword evidence="1" id="KW-0597">Phosphoprotein</keyword>
<evidence type="ECO:0000256" key="4">
    <source>
        <dbReference type="ARBA" id="ARBA00022691"/>
    </source>
</evidence>
<evidence type="ECO:0000313" key="6">
    <source>
        <dbReference type="Proteomes" id="UP000233387"/>
    </source>
</evidence>
<dbReference type="GO" id="GO:0008757">
    <property type="term" value="F:S-adenosylmethionine-dependent methyltransferase activity"/>
    <property type="evidence" value="ECO:0007669"/>
    <property type="project" value="InterPro"/>
</dbReference>
<keyword evidence="4" id="KW-0949">S-adenosyl-L-methionine</keyword>
<evidence type="ECO:0000313" key="5">
    <source>
        <dbReference type="EMBL" id="PKQ63676.1"/>
    </source>
</evidence>
<name>A0A2N3I032_9BACT</name>
<evidence type="ECO:0000256" key="3">
    <source>
        <dbReference type="ARBA" id="ARBA00022679"/>
    </source>
</evidence>
<dbReference type="RefSeq" id="WP_101359916.1">
    <property type="nucleotide sequence ID" value="NZ_NKXO01000078.1"/>
</dbReference>
<dbReference type="AlphaFoldDB" id="A0A2N3I032"/>
<accession>A0A2N3I032</accession>
<dbReference type="Proteomes" id="UP000233387">
    <property type="component" value="Unassembled WGS sequence"/>
</dbReference>
<dbReference type="PROSITE" id="PS51585">
    <property type="entry name" value="SAM_MT_TPMT"/>
    <property type="match status" value="1"/>
</dbReference>
<dbReference type="Pfam" id="PF05724">
    <property type="entry name" value="TPMT"/>
    <property type="match status" value="1"/>
</dbReference>
<dbReference type="SUPFAM" id="SSF53335">
    <property type="entry name" value="S-adenosyl-L-methionine-dependent methyltransferases"/>
    <property type="match status" value="1"/>
</dbReference>
<dbReference type="InterPro" id="IPR008854">
    <property type="entry name" value="TPMT"/>
</dbReference>
<dbReference type="GO" id="GO:0032259">
    <property type="term" value="P:methylation"/>
    <property type="evidence" value="ECO:0007669"/>
    <property type="project" value="UniProtKB-KW"/>
</dbReference>
<evidence type="ECO:0000256" key="1">
    <source>
        <dbReference type="ARBA" id="ARBA00022553"/>
    </source>
</evidence>
<dbReference type="EMBL" id="NKXO01000078">
    <property type="protein sequence ID" value="PKQ63676.1"/>
    <property type="molecule type" value="Genomic_DNA"/>
</dbReference>
<dbReference type="OrthoDB" id="9778208at2"/>
<dbReference type="PANTHER" id="PTHR32183:SF11">
    <property type="entry name" value="THIOL METHYLTRANSFERASE 2-RELATED"/>
    <property type="match status" value="1"/>
</dbReference>
<reference evidence="5 6" key="1">
    <citation type="submission" date="2017-06" db="EMBL/GenBank/DDBJ databases">
        <title>Raineya orbicola gen. nov., sp. nov. a slightly thermophilic bacterium of the phylum Bacteroidetes and the description of Raineyaceae fam. nov.</title>
        <authorList>
            <person name="Albuquerque L."/>
            <person name="Polonia A.R.M."/>
            <person name="Barroso C."/>
            <person name="Froufe H.J.C."/>
            <person name="Lage O."/>
            <person name="Lobo-Da-Cunha A."/>
            <person name="Egas C."/>
            <person name="Da Costa M.S."/>
        </authorList>
    </citation>
    <scope>NUCLEOTIDE SEQUENCE [LARGE SCALE GENOMIC DNA]</scope>
    <source>
        <strain evidence="5 6">SPSPC-11</strain>
    </source>
</reference>
<gene>
    <name evidence="5" type="ORF">Rain11_2653</name>
</gene>